<organism evidence="9 10">
    <name type="scientific">Candidatus Brevifilum fermentans</name>
    <dbReference type="NCBI Taxonomy" id="1986204"/>
    <lineage>
        <taxon>Bacteria</taxon>
        <taxon>Bacillati</taxon>
        <taxon>Chloroflexota</taxon>
        <taxon>Anaerolineae</taxon>
        <taxon>Anaerolineales</taxon>
        <taxon>Anaerolineaceae</taxon>
        <taxon>Candidatus Brevifilum</taxon>
    </lineage>
</organism>
<reference evidence="10" key="1">
    <citation type="submission" date="2017-05" db="EMBL/GenBank/DDBJ databases">
        <authorList>
            <person name="Kirkegaard R."/>
            <person name="Mcilroy J S."/>
        </authorList>
    </citation>
    <scope>NUCLEOTIDE SEQUENCE [LARGE SCALE GENOMIC DNA]</scope>
</reference>
<evidence type="ECO:0000256" key="3">
    <source>
        <dbReference type="ARBA" id="ARBA00004961"/>
    </source>
</evidence>
<dbReference type="GO" id="GO:0006098">
    <property type="term" value="P:pentose-phosphate shunt"/>
    <property type="evidence" value="ECO:0007669"/>
    <property type="project" value="UniProtKB-UniPathway"/>
</dbReference>
<evidence type="ECO:0000256" key="1">
    <source>
        <dbReference type="ARBA" id="ARBA00000832"/>
    </source>
</evidence>
<dbReference type="InterPro" id="IPR039104">
    <property type="entry name" value="6PGL"/>
</dbReference>
<dbReference type="Proteomes" id="UP000195514">
    <property type="component" value="Chromosome I"/>
</dbReference>
<evidence type="ECO:0000256" key="7">
    <source>
        <dbReference type="RuleBase" id="RU365095"/>
    </source>
</evidence>
<dbReference type="SUPFAM" id="SSF100950">
    <property type="entry name" value="NagB/RpiA/CoA transferase-like"/>
    <property type="match status" value="1"/>
</dbReference>
<dbReference type="InterPro" id="IPR006148">
    <property type="entry name" value="Glc/Gal-6P_isomerase"/>
</dbReference>
<dbReference type="PANTHER" id="PTHR11054">
    <property type="entry name" value="6-PHOSPHOGLUCONOLACTONASE"/>
    <property type="match status" value="1"/>
</dbReference>
<dbReference type="EC" id="3.1.1.31" evidence="5 7"/>
<dbReference type="GO" id="GO:0005975">
    <property type="term" value="P:carbohydrate metabolic process"/>
    <property type="evidence" value="ECO:0007669"/>
    <property type="project" value="UniProtKB-UniRule"/>
</dbReference>
<evidence type="ECO:0000313" key="9">
    <source>
        <dbReference type="EMBL" id="SMX54947.1"/>
    </source>
</evidence>
<evidence type="ECO:0000259" key="8">
    <source>
        <dbReference type="Pfam" id="PF01182"/>
    </source>
</evidence>
<proteinExistence type="inferred from homology"/>
<comment type="similarity">
    <text evidence="4 7">Belongs to the glucosamine/galactosamine-6-phosphate isomerase family. 6-phosphogluconolactonase subfamily.</text>
</comment>
<evidence type="ECO:0000256" key="6">
    <source>
        <dbReference type="ARBA" id="ARBA00020337"/>
    </source>
</evidence>
<accession>A0A1Y6K7Z6</accession>
<evidence type="ECO:0000313" key="10">
    <source>
        <dbReference type="Proteomes" id="UP000195514"/>
    </source>
</evidence>
<keyword evidence="10" id="KW-1185">Reference proteome</keyword>
<comment type="function">
    <text evidence="2 7">Hydrolysis of 6-phosphogluconolactone to 6-phosphogluconate.</text>
</comment>
<dbReference type="EMBL" id="LT859958">
    <property type="protein sequence ID" value="SMX54947.1"/>
    <property type="molecule type" value="Genomic_DNA"/>
</dbReference>
<dbReference type="Gene3D" id="3.40.50.1360">
    <property type="match status" value="1"/>
</dbReference>
<feature type="domain" description="Glucosamine/galactosamine-6-phosphate isomerase" evidence="8">
    <location>
        <begin position="9"/>
        <end position="230"/>
    </location>
</feature>
<dbReference type="OrthoDB" id="9810967at2"/>
<dbReference type="UniPathway" id="UPA00115">
    <property type="reaction ID" value="UER00409"/>
</dbReference>
<dbReference type="Pfam" id="PF01182">
    <property type="entry name" value="Glucosamine_iso"/>
    <property type="match status" value="1"/>
</dbReference>
<keyword evidence="7 9" id="KW-0378">Hydrolase</keyword>
<dbReference type="InterPro" id="IPR037171">
    <property type="entry name" value="NagB/RpiA_transferase-like"/>
</dbReference>
<comment type="catalytic activity">
    <reaction evidence="1 7">
        <text>6-phospho-D-glucono-1,5-lactone + H2O = 6-phospho-D-gluconate + H(+)</text>
        <dbReference type="Rhea" id="RHEA:12556"/>
        <dbReference type="ChEBI" id="CHEBI:15377"/>
        <dbReference type="ChEBI" id="CHEBI:15378"/>
        <dbReference type="ChEBI" id="CHEBI:57955"/>
        <dbReference type="ChEBI" id="CHEBI:58759"/>
        <dbReference type="EC" id="3.1.1.31"/>
    </reaction>
</comment>
<evidence type="ECO:0000256" key="2">
    <source>
        <dbReference type="ARBA" id="ARBA00002681"/>
    </source>
</evidence>
<dbReference type="CDD" id="cd01400">
    <property type="entry name" value="6PGL"/>
    <property type="match status" value="1"/>
</dbReference>
<dbReference type="PANTHER" id="PTHR11054:SF0">
    <property type="entry name" value="6-PHOSPHOGLUCONOLACTONASE"/>
    <property type="match status" value="1"/>
</dbReference>
<dbReference type="NCBIfam" id="TIGR01198">
    <property type="entry name" value="pgl"/>
    <property type="match status" value="1"/>
</dbReference>
<comment type="pathway">
    <text evidence="3 7">Carbohydrate degradation; pentose phosphate pathway; D-ribulose 5-phosphate from D-glucose 6-phosphate (oxidative stage): step 2/3.</text>
</comment>
<dbReference type="AlphaFoldDB" id="A0A1Y6K7Z6"/>
<sequence length="252" mass="28263">MESIQVLSDPLALARAAIDQFVHRAQEAIQARGRFSVALAGGSTPEPVYAGLAQPEIQTKLAWNDIHFFFGDERYVLPDHPDSNFRMVQEALFSKVDVPEMNVHRVRTELNAGLAAFDYETRLKAFFLSPWPRFDLVLLGMGSDGHTASLFPHSFALNETCRWFVAHQLPSQSFWRLTLTKNAINAARQIVVLVSGESKAHMLAEVFSGAYAPEQKPIQMISPQDGDLLWLLDEAAASQLSDKWIRRTSPRN</sequence>
<dbReference type="InterPro" id="IPR005900">
    <property type="entry name" value="6-phosphogluconolactonase_DevB"/>
</dbReference>
<name>A0A1Y6K7Z6_9CHLR</name>
<evidence type="ECO:0000256" key="4">
    <source>
        <dbReference type="ARBA" id="ARBA00010662"/>
    </source>
</evidence>
<gene>
    <name evidence="7 9" type="primary">pgl</name>
    <name evidence="9" type="ORF">CFX1CAM_1882</name>
</gene>
<dbReference type="GO" id="GO:0017057">
    <property type="term" value="F:6-phosphogluconolactonase activity"/>
    <property type="evidence" value="ECO:0007669"/>
    <property type="project" value="UniProtKB-UniRule"/>
</dbReference>
<dbReference type="KEGG" id="abat:CFX1CAM_1882"/>
<dbReference type="RefSeq" id="WP_087862750.1">
    <property type="nucleotide sequence ID" value="NZ_LT859958.1"/>
</dbReference>
<evidence type="ECO:0000256" key="5">
    <source>
        <dbReference type="ARBA" id="ARBA00013198"/>
    </source>
</evidence>
<protein>
    <recommendedName>
        <fullName evidence="6 7">6-phosphogluconolactonase</fullName>
        <shortName evidence="7">6PGL</shortName>
        <ecNumber evidence="5 7">3.1.1.31</ecNumber>
    </recommendedName>
</protein>